<evidence type="ECO:0000313" key="1">
    <source>
        <dbReference type="EMBL" id="XCO76966.1"/>
    </source>
</evidence>
<sequence length="163" mass="18516">MDPMDTFVSLSIGLTGFKRGALAPDNDTHDIKSLYLKTFIDRVSQATVNDILLWYKLTDRHVSGNPPDREERVVALLFADKPEYEFPCRQLLFLWYAGAWPTVTDTPAATHGQTFSEVISADSYTQGLVWRVMQSHPMGRSTYHYGYWAQPPAPLSDYLENPV</sequence>
<dbReference type="EMBL" id="CP159925">
    <property type="protein sequence ID" value="XCO76966.1"/>
    <property type="molecule type" value="Genomic_DNA"/>
</dbReference>
<organism evidence="1">
    <name type="scientific">Lysobacter firmicutimachus</name>
    <dbReference type="NCBI Taxonomy" id="1792846"/>
    <lineage>
        <taxon>Bacteria</taxon>
        <taxon>Pseudomonadati</taxon>
        <taxon>Pseudomonadota</taxon>
        <taxon>Gammaproteobacteria</taxon>
        <taxon>Lysobacterales</taxon>
        <taxon>Lysobacteraceae</taxon>
        <taxon>Lysobacter</taxon>
    </lineage>
</organism>
<gene>
    <name evidence="1" type="ORF">ABU614_09325</name>
</gene>
<protein>
    <submittedName>
        <fullName evidence="1">Uncharacterized protein</fullName>
    </submittedName>
</protein>
<reference evidence="1" key="1">
    <citation type="submission" date="2024-06" db="EMBL/GenBank/DDBJ databases">
        <authorList>
            <person name="Li S."/>
        </authorList>
    </citation>
    <scope>NUCLEOTIDE SEQUENCE</scope>
    <source>
        <strain evidence="1">SR10</strain>
    </source>
</reference>
<name>A0AAU8MYD3_9GAMM</name>
<dbReference type="RefSeq" id="WP_363800264.1">
    <property type="nucleotide sequence ID" value="NZ_CP159925.1"/>
</dbReference>
<dbReference type="AlphaFoldDB" id="A0AAU8MYD3"/>
<accession>A0AAU8MYD3</accession>
<proteinExistence type="predicted"/>